<comment type="function">
    <text evidence="3">Probably deamidates glutamine residues to glutamate on methyl-accepting chemotaxis receptors (MCPs), playing an important role in chemotaxis.</text>
</comment>
<name>A0AAW9QBQ8_9BURK</name>
<evidence type="ECO:0000256" key="2">
    <source>
        <dbReference type="ARBA" id="ARBA00022801"/>
    </source>
</evidence>
<protein>
    <recommendedName>
        <fullName evidence="3">Probable chemoreceptor glutamine deamidase CheD</fullName>
        <ecNumber evidence="3">3.5.1.44</ecNumber>
    </recommendedName>
</protein>
<keyword evidence="1 3" id="KW-0145">Chemotaxis</keyword>
<dbReference type="CDD" id="cd16352">
    <property type="entry name" value="CheD"/>
    <property type="match status" value="1"/>
</dbReference>
<dbReference type="PANTHER" id="PTHR35147:SF2">
    <property type="entry name" value="CHEMORECEPTOR GLUTAMINE DEAMIDASE CHED-RELATED"/>
    <property type="match status" value="1"/>
</dbReference>
<dbReference type="Gene3D" id="3.30.1330.200">
    <property type="match status" value="1"/>
</dbReference>
<comment type="similarity">
    <text evidence="3">Belongs to the CheD family.</text>
</comment>
<dbReference type="GO" id="GO:0006935">
    <property type="term" value="P:chemotaxis"/>
    <property type="evidence" value="ECO:0007669"/>
    <property type="project" value="UniProtKB-UniRule"/>
</dbReference>
<gene>
    <name evidence="3 5" type="primary">cheD</name>
    <name evidence="5" type="ORF">V4F39_01985</name>
</gene>
<dbReference type="EC" id="3.5.1.44" evidence="3"/>
<dbReference type="SUPFAM" id="SSF64438">
    <property type="entry name" value="CNF1/YfiH-like putative cysteine hydrolases"/>
    <property type="match status" value="1"/>
</dbReference>
<evidence type="ECO:0000256" key="3">
    <source>
        <dbReference type="HAMAP-Rule" id="MF_01440"/>
    </source>
</evidence>
<dbReference type="InterPro" id="IPR011324">
    <property type="entry name" value="Cytotoxic_necrot_fac-like_cat"/>
</dbReference>
<dbReference type="InterPro" id="IPR038592">
    <property type="entry name" value="CheD-like_sf"/>
</dbReference>
<dbReference type="NCBIfam" id="NF010013">
    <property type="entry name" value="PRK13487.1"/>
    <property type="match status" value="1"/>
</dbReference>
<dbReference type="GO" id="GO:0050568">
    <property type="term" value="F:protein-glutamine glutaminase activity"/>
    <property type="evidence" value="ECO:0007669"/>
    <property type="project" value="UniProtKB-UniRule"/>
</dbReference>
<dbReference type="AlphaFoldDB" id="A0AAW9QBQ8"/>
<dbReference type="Pfam" id="PF03975">
    <property type="entry name" value="CheD"/>
    <property type="match status" value="1"/>
</dbReference>
<comment type="catalytic activity">
    <reaction evidence="3">
        <text>L-glutaminyl-[protein] + H2O = L-glutamyl-[protein] + NH4(+)</text>
        <dbReference type="Rhea" id="RHEA:16441"/>
        <dbReference type="Rhea" id="RHEA-COMP:10207"/>
        <dbReference type="Rhea" id="RHEA-COMP:10208"/>
        <dbReference type="ChEBI" id="CHEBI:15377"/>
        <dbReference type="ChEBI" id="CHEBI:28938"/>
        <dbReference type="ChEBI" id="CHEBI:29973"/>
        <dbReference type="ChEBI" id="CHEBI:30011"/>
        <dbReference type="EC" id="3.5.1.44"/>
    </reaction>
</comment>
<dbReference type="HAMAP" id="MF_01440">
    <property type="entry name" value="CheD"/>
    <property type="match status" value="1"/>
</dbReference>
<evidence type="ECO:0000313" key="5">
    <source>
        <dbReference type="EMBL" id="MEF7612662.1"/>
    </source>
</evidence>
<dbReference type="EMBL" id="JAZIBG010000009">
    <property type="protein sequence ID" value="MEF7612662.1"/>
    <property type="molecule type" value="Genomic_DNA"/>
</dbReference>
<feature type="region of interest" description="Disordered" evidence="4">
    <location>
        <begin position="1"/>
        <end position="26"/>
    </location>
</feature>
<comment type="caution">
    <text evidence="5">The sequence shown here is derived from an EMBL/GenBank/DDBJ whole genome shotgun (WGS) entry which is preliminary data.</text>
</comment>
<evidence type="ECO:0000256" key="4">
    <source>
        <dbReference type="SAM" id="MobiDB-lite"/>
    </source>
</evidence>
<evidence type="ECO:0000313" key="6">
    <source>
        <dbReference type="Proteomes" id="UP001336250"/>
    </source>
</evidence>
<evidence type="ECO:0000256" key="1">
    <source>
        <dbReference type="ARBA" id="ARBA00022500"/>
    </source>
</evidence>
<dbReference type="Proteomes" id="UP001336250">
    <property type="component" value="Unassembled WGS sequence"/>
</dbReference>
<keyword evidence="6" id="KW-1185">Reference proteome</keyword>
<proteinExistence type="inferred from homology"/>
<reference evidence="5 6" key="1">
    <citation type="submission" date="2024-02" db="EMBL/GenBank/DDBJ databases">
        <title>Genome sequence of Aquincola sp. MAHUQ-54.</title>
        <authorList>
            <person name="Huq M.A."/>
        </authorList>
    </citation>
    <scope>NUCLEOTIDE SEQUENCE [LARGE SCALE GENOMIC DNA]</scope>
    <source>
        <strain evidence="5 6">MAHUQ-54</strain>
    </source>
</reference>
<dbReference type="PANTHER" id="PTHR35147">
    <property type="entry name" value="CHEMORECEPTOR GLUTAMINE DEAMIDASE CHED-RELATED"/>
    <property type="match status" value="1"/>
</dbReference>
<dbReference type="InterPro" id="IPR005659">
    <property type="entry name" value="Chemorcpt_Glu_NH3ase_CheD"/>
</dbReference>
<organism evidence="5 6">
    <name type="scientific">Aquincola agrisoli</name>
    <dbReference type="NCBI Taxonomy" id="3119538"/>
    <lineage>
        <taxon>Bacteria</taxon>
        <taxon>Pseudomonadati</taxon>
        <taxon>Pseudomonadota</taxon>
        <taxon>Betaproteobacteria</taxon>
        <taxon>Burkholderiales</taxon>
        <taxon>Sphaerotilaceae</taxon>
        <taxon>Aquincola</taxon>
    </lineage>
</organism>
<accession>A0AAW9QBQ8</accession>
<keyword evidence="2 3" id="KW-0378">Hydrolase</keyword>
<sequence length="240" mass="25547">MRDVPAMPLPSSSAARTPPGVKPNAGLAPGVSTAAGALLAKLKAQPRKPGEASFFFYESHFKNVAVKVLPGEYFVYDEDMLIMTTLGSCIAACLWDRDRRIGGMNHFMLPDGGGANDSGRYGSFAMELLINEMMKRGASRLSMEAKVFGGGAVVSGINSINVGERNTEFVLDYLKTERIPVVSKDVLDVFPRKVVLLPASGKAMVKRMALTNPEALVAQDRAAAQKAVPAHSGGGSVDLF</sequence>